<dbReference type="EMBL" id="JANSUY010000005">
    <property type="protein sequence ID" value="MCR9015352.1"/>
    <property type="molecule type" value="Genomic_DNA"/>
</dbReference>
<proteinExistence type="predicted"/>
<organism evidence="9 10">
    <name type="scientific">Aquiflexum gelatinilyticum</name>
    <dbReference type="NCBI Taxonomy" id="2961943"/>
    <lineage>
        <taxon>Bacteria</taxon>
        <taxon>Pseudomonadati</taxon>
        <taxon>Bacteroidota</taxon>
        <taxon>Cytophagia</taxon>
        <taxon>Cytophagales</taxon>
        <taxon>Cyclobacteriaceae</taxon>
        <taxon>Aquiflexum</taxon>
    </lineage>
</organism>
<evidence type="ECO:0000256" key="6">
    <source>
        <dbReference type="SAM" id="Phobius"/>
    </source>
</evidence>
<evidence type="ECO:0000256" key="4">
    <source>
        <dbReference type="ARBA" id="ARBA00022989"/>
    </source>
</evidence>
<dbReference type="GO" id="GO:0022857">
    <property type="term" value="F:transmembrane transporter activity"/>
    <property type="evidence" value="ECO:0007669"/>
    <property type="project" value="TreeGrafter"/>
</dbReference>
<feature type="transmembrane region" description="Helical" evidence="6">
    <location>
        <begin position="729"/>
        <end position="755"/>
    </location>
</feature>
<sequence>MLKNHFLIAWRALNKNRMFTILNISGLTIGIAGFFMILFFIVDEKSYDRFYGHSESIYRVTSHWGIGEGSQYATAPPPLGRVLGENFPEVEAVTRILKWNDFTVQPESGPNADQIFREASVFYAEPNFFEVFDFEILAGNPNSLSGGKSVILTESTAKRYFGDITAREAVGKNILIGSGSTDLAMVGAVIKDIPVQSHFHFDMLVHNLDMHREIFLMDNWMWSILHTYVKIPNGEVLSVEGKLGQVVTDQIVPRLSGEQSGTDFFFGLQPVQDIHLHSHLLREHEANSYESYVNIFSIVAGIILLLASINFMNLSTAKGAKRSMEVGVRKVMGSSKFQLVGQFLTEAFFLVVASTFLAMVLVELLNGTFNEISNKQIQFNIFQFSWIWGVAPILIILLTLMAGFYPAFYLSSFKPLKVIKGVQMQGKNTIGLRSGLVVFQFSISLILIICALVVQRQLSFIQNTNVGFDREQLLIIHNDGEIKNEEREDFKRRFASSSSVSSLSFSTGIPLPGNFQMRNFNLPQIITDNGMNWYEADHEFVSTLNMEIVEGRNFTDIAGSDKYKVLINEKAAKVLGISDKAIGQKIIKNRGDEDEAELEVVGILKDFNFESLRQEIKPLVIEYMDDYFLRDYITVRLNPENFEDGIAELQENWKLFEPRVPMNYSFLDADFQAVYQSELQMGKLMNALTVMSIFIAFLGLFGLTAYSVQQRAKEIGIRKVFGAGESEIFLLLSSGYMKLILIACLIAIPMAYFLVSTWLDDFAFRIPFELWVFATAGLGCFVLAIFTVAIQSFKSIGTNPISILKSE</sequence>
<dbReference type="PANTHER" id="PTHR30572">
    <property type="entry name" value="MEMBRANE COMPONENT OF TRANSPORTER-RELATED"/>
    <property type="match status" value="1"/>
</dbReference>
<dbReference type="Pfam" id="PF02687">
    <property type="entry name" value="FtsX"/>
    <property type="match status" value="2"/>
</dbReference>
<keyword evidence="4 6" id="KW-1133">Transmembrane helix</keyword>
<dbReference type="Proteomes" id="UP001142175">
    <property type="component" value="Unassembled WGS sequence"/>
</dbReference>
<dbReference type="InterPro" id="IPR025857">
    <property type="entry name" value="MacB_PCD"/>
</dbReference>
<dbReference type="InterPro" id="IPR050250">
    <property type="entry name" value="Macrolide_Exporter_MacB"/>
</dbReference>
<feature type="domain" description="ABC3 transporter permease C-terminal" evidence="7">
    <location>
        <begin position="298"/>
        <end position="413"/>
    </location>
</feature>
<dbReference type="AlphaFoldDB" id="A0A9X2P4V2"/>
<keyword evidence="2" id="KW-1003">Cell membrane</keyword>
<comment type="subcellular location">
    <subcellularLocation>
        <location evidence="1">Cell membrane</location>
        <topology evidence="1">Multi-pass membrane protein</topology>
    </subcellularLocation>
</comment>
<feature type="domain" description="MacB-like periplasmic core" evidence="8">
    <location>
        <begin position="533"/>
        <end position="609"/>
    </location>
</feature>
<feature type="transmembrane region" description="Helical" evidence="6">
    <location>
        <begin position="430"/>
        <end position="454"/>
    </location>
</feature>
<feature type="domain" description="ABC3 transporter permease C-terminal" evidence="7">
    <location>
        <begin position="687"/>
        <end position="800"/>
    </location>
</feature>
<feature type="transmembrane region" description="Helical" evidence="6">
    <location>
        <begin position="684"/>
        <end position="708"/>
    </location>
</feature>
<feature type="transmembrane region" description="Helical" evidence="6">
    <location>
        <begin position="292"/>
        <end position="314"/>
    </location>
</feature>
<evidence type="ECO:0000259" key="8">
    <source>
        <dbReference type="Pfam" id="PF12704"/>
    </source>
</evidence>
<dbReference type="GO" id="GO:0005886">
    <property type="term" value="C:plasma membrane"/>
    <property type="evidence" value="ECO:0007669"/>
    <property type="project" value="UniProtKB-SubCell"/>
</dbReference>
<dbReference type="InterPro" id="IPR003838">
    <property type="entry name" value="ABC3_permease_C"/>
</dbReference>
<feature type="domain" description="MacB-like periplasmic core" evidence="8">
    <location>
        <begin position="20"/>
        <end position="234"/>
    </location>
</feature>
<feature type="transmembrane region" description="Helical" evidence="6">
    <location>
        <begin position="385"/>
        <end position="410"/>
    </location>
</feature>
<reference evidence="9" key="1">
    <citation type="submission" date="2022-08" db="EMBL/GenBank/DDBJ databases">
        <authorList>
            <person name="Zhang D."/>
        </authorList>
    </citation>
    <scope>NUCLEOTIDE SEQUENCE</scope>
    <source>
        <strain evidence="9">XJ19-11</strain>
    </source>
</reference>
<feature type="transmembrane region" description="Helical" evidence="6">
    <location>
        <begin position="21"/>
        <end position="42"/>
    </location>
</feature>
<dbReference type="PANTHER" id="PTHR30572:SF18">
    <property type="entry name" value="ABC-TYPE MACROLIDE FAMILY EXPORT SYSTEM PERMEASE COMPONENT 2"/>
    <property type="match status" value="1"/>
</dbReference>
<keyword evidence="10" id="KW-1185">Reference proteome</keyword>
<evidence type="ECO:0000259" key="7">
    <source>
        <dbReference type="Pfam" id="PF02687"/>
    </source>
</evidence>
<name>A0A9X2P4V2_9BACT</name>
<evidence type="ECO:0000313" key="10">
    <source>
        <dbReference type="Proteomes" id="UP001142175"/>
    </source>
</evidence>
<evidence type="ECO:0000256" key="1">
    <source>
        <dbReference type="ARBA" id="ARBA00004651"/>
    </source>
</evidence>
<keyword evidence="3 6" id="KW-0812">Transmembrane</keyword>
<evidence type="ECO:0000256" key="3">
    <source>
        <dbReference type="ARBA" id="ARBA00022692"/>
    </source>
</evidence>
<accession>A0A9X2P4V2</accession>
<dbReference type="Pfam" id="PF12704">
    <property type="entry name" value="MacB_PCD"/>
    <property type="match status" value="2"/>
</dbReference>
<feature type="transmembrane region" description="Helical" evidence="6">
    <location>
        <begin position="339"/>
        <end position="365"/>
    </location>
</feature>
<evidence type="ECO:0000313" key="9">
    <source>
        <dbReference type="EMBL" id="MCR9015352.1"/>
    </source>
</evidence>
<feature type="transmembrane region" description="Helical" evidence="6">
    <location>
        <begin position="770"/>
        <end position="790"/>
    </location>
</feature>
<evidence type="ECO:0000256" key="5">
    <source>
        <dbReference type="ARBA" id="ARBA00023136"/>
    </source>
</evidence>
<dbReference type="RefSeq" id="WP_258423209.1">
    <property type="nucleotide sequence ID" value="NZ_JANSUY010000005.1"/>
</dbReference>
<comment type="caution">
    <text evidence="9">The sequence shown here is derived from an EMBL/GenBank/DDBJ whole genome shotgun (WGS) entry which is preliminary data.</text>
</comment>
<gene>
    <name evidence="9" type="ORF">NU887_09920</name>
</gene>
<evidence type="ECO:0000256" key="2">
    <source>
        <dbReference type="ARBA" id="ARBA00022475"/>
    </source>
</evidence>
<protein>
    <submittedName>
        <fullName evidence="9">ABC transporter permease</fullName>
    </submittedName>
</protein>
<keyword evidence="5 6" id="KW-0472">Membrane</keyword>